<keyword evidence="10" id="KW-1185">Reference proteome</keyword>
<dbReference type="Proteomes" id="UP001597237">
    <property type="component" value="Unassembled WGS sequence"/>
</dbReference>
<dbReference type="InterPro" id="IPR051156">
    <property type="entry name" value="Mito/Outer_Membr_Metalloprot"/>
</dbReference>
<evidence type="ECO:0000256" key="6">
    <source>
        <dbReference type="RuleBase" id="RU003983"/>
    </source>
</evidence>
<feature type="chain" id="PRO_5046479776" evidence="7">
    <location>
        <begin position="22"/>
        <end position="262"/>
    </location>
</feature>
<organism evidence="9 10">
    <name type="scientific">Phenylobacterium terrae</name>
    <dbReference type="NCBI Taxonomy" id="2665495"/>
    <lineage>
        <taxon>Bacteria</taxon>
        <taxon>Pseudomonadati</taxon>
        <taxon>Pseudomonadota</taxon>
        <taxon>Alphaproteobacteria</taxon>
        <taxon>Caulobacterales</taxon>
        <taxon>Caulobacteraceae</taxon>
        <taxon>Phenylobacterium</taxon>
    </lineage>
</organism>
<evidence type="ECO:0000313" key="10">
    <source>
        <dbReference type="Proteomes" id="UP001597237"/>
    </source>
</evidence>
<dbReference type="RefSeq" id="WP_377284379.1">
    <property type="nucleotide sequence ID" value="NZ_JBHRSI010000015.1"/>
</dbReference>
<evidence type="ECO:0000256" key="3">
    <source>
        <dbReference type="ARBA" id="ARBA00022801"/>
    </source>
</evidence>
<evidence type="ECO:0000256" key="1">
    <source>
        <dbReference type="ARBA" id="ARBA00022670"/>
    </source>
</evidence>
<comment type="caution">
    <text evidence="9">The sequence shown here is derived from an EMBL/GenBank/DDBJ whole genome shotgun (WGS) entry which is preliminary data.</text>
</comment>
<feature type="signal peptide" evidence="7">
    <location>
        <begin position="1"/>
        <end position="21"/>
    </location>
</feature>
<dbReference type="PANTHER" id="PTHR22726:SF24">
    <property type="entry name" value="M48 FAMILY METALLOPEPTIDASE"/>
    <property type="match status" value="1"/>
</dbReference>
<evidence type="ECO:0000256" key="4">
    <source>
        <dbReference type="ARBA" id="ARBA00022833"/>
    </source>
</evidence>
<comment type="similarity">
    <text evidence="6">Belongs to the peptidase M48 family.</text>
</comment>
<protein>
    <submittedName>
        <fullName evidence="9">M48 family metallopeptidase</fullName>
    </submittedName>
</protein>
<feature type="domain" description="Peptidase M48" evidence="8">
    <location>
        <begin position="64"/>
        <end position="250"/>
    </location>
</feature>
<dbReference type="Pfam" id="PF01435">
    <property type="entry name" value="Peptidase_M48"/>
    <property type="match status" value="1"/>
</dbReference>
<dbReference type="Gene3D" id="3.30.2010.10">
    <property type="entry name" value="Metalloproteases ('zincins'), catalytic domain"/>
    <property type="match status" value="1"/>
</dbReference>
<name>A0ABW4N219_9CAUL</name>
<accession>A0ABW4N219</accession>
<sequence>MCRACPSRRWLLGALAAVPLAACSENVETGRNQLILVDDGQLAGLADQAWSDLRGKTPLLRDPEAQARVGRVGAGIAKATGRTDLDWGYAVFDSPDVNAFVLPNGKVAVFRGLLDAVRSDDELAAVMGHEAGHVVARHAAERVSQQLAVQAGVSLAQILLSEQAGENADEIAGALGMGAMYGVILPYSRKHELEADVLGLTLMEKAGHEPRAAVAFWERRIAEAKGQPNVPEVLSTHPADATRLARLREAVQTSPSASGGRG</sequence>
<keyword evidence="3 6" id="KW-0378">Hydrolase</keyword>
<keyword evidence="4 6" id="KW-0862">Zinc</keyword>
<reference evidence="10" key="1">
    <citation type="journal article" date="2019" name="Int. J. Syst. Evol. Microbiol.">
        <title>The Global Catalogue of Microorganisms (GCM) 10K type strain sequencing project: providing services to taxonomists for standard genome sequencing and annotation.</title>
        <authorList>
            <consortium name="The Broad Institute Genomics Platform"/>
            <consortium name="The Broad Institute Genome Sequencing Center for Infectious Disease"/>
            <person name="Wu L."/>
            <person name="Ma J."/>
        </authorList>
    </citation>
    <scope>NUCLEOTIDE SEQUENCE [LARGE SCALE GENOMIC DNA]</scope>
    <source>
        <strain evidence="10">DFY28</strain>
    </source>
</reference>
<evidence type="ECO:0000259" key="8">
    <source>
        <dbReference type="Pfam" id="PF01435"/>
    </source>
</evidence>
<evidence type="ECO:0000256" key="7">
    <source>
        <dbReference type="SAM" id="SignalP"/>
    </source>
</evidence>
<dbReference type="CDD" id="cd07331">
    <property type="entry name" value="M48C_Oma1_like"/>
    <property type="match status" value="1"/>
</dbReference>
<comment type="cofactor">
    <cofactor evidence="6">
        <name>Zn(2+)</name>
        <dbReference type="ChEBI" id="CHEBI:29105"/>
    </cofactor>
    <text evidence="6">Binds 1 zinc ion per subunit.</text>
</comment>
<evidence type="ECO:0000256" key="5">
    <source>
        <dbReference type="ARBA" id="ARBA00023049"/>
    </source>
</evidence>
<keyword evidence="2" id="KW-0479">Metal-binding</keyword>
<dbReference type="PANTHER" id="PTHR22726">
    <property type="entry name" value="METALLOENDOPEPTIDASE OMA1"/>
    <property type="match status" value="1"/>
</dbReference>
<keyword evidence="7" id="KW-0732">Signal</keyword>
<dbReference type="EMBL" id="JBHUEY010000001">
    <property type="protein sequence ID" value="MFD1783235.1"/>
    <property type="molecule type" value="Genomic_DNA"/>
</dbReference>
<proteinExistence type="inferred from homology"/>
<keyword evidence="1 6" id="KW-0645">Protease</keyword>
<evidence type="ECO:0000256" key="2">
    <source>
        <dbReference type="ARBA" id="ARBA00022723"/>
    </source>
</evidence>
<evidence type="ECO:0000313" key="9">
    <source>
        <dbReference type="EMBL" id="MFD1783235.1"/>
    </source>
</evidence>
<gene>
    <name evidence="9" type="ORF">ACFSC0_07500</name>
</gene>
<keyword evidence="5 6" id="KW-0482">Metalloprotease</keyword>
<dbReference type="InterPro" id="IPR001915">
    <property type="entry name" value="Peptidase_M48"/>
</dbReference>